<accession>A0ABS0C1G7</accession>
<dbReference type="Proteomes" id="UP001193680">
    <property type="component" value="Unassembled WGS sequence"/>
</dbReference>
<dbReference type="Gene3D" id="3.40.190.10">
    <property type="entry name" value="Periplasmic binding protein-like II"/>
    <property type="match status" value="2"/>
</dbReference>
<dbReference type="PIRSF" id="PIRSF002825">
    <property type="entry name" value="CfbpA"/>
    <property type="match status" value="1"/>
</dbReference>
<dbReference type="RefSeq" id="WP_185978206.1">
    <property type="nucleotide sequence ID" value="NZ_JACBGI020000010.1"/>
</dbReference>
<keyword evidence="5" id="KW-1185">Reference proteome</keyword>
<reference evidence="4 5" key="1">
    <citation type="submission" date="2020-11" db="EMBL/GenBank/DDBJ databases">
        <title>Sulfur oxidizing isolate from Hospital Hole Sinkhole.</title>
        <authorList>
            <person name="Scott K.M."/>
        </authorList>
    </citation>
    <scope>NUCLEOTIDE SEQUENCE [LARGE SCALE GENOMIC DNA]</scope>
    <source>
        <strain evidence="4 5">HH1</strain>
    </source>
</reference>
<protein>
    <submittedName>
        <fullName evidence="4">Extracellular solute-binding protein</fullName>
    </submittedName>
</protein>
<dbReference type="PANTHER" id="PTHR30006">
    <property type="entry name" value="THIAMINE-BINDING PERIPLASMIC PROTEIN-RELATED"/>
    <property type="match status" value="1"/>
</dbReference>
<evidence type="ECO:0000256" key="3">
    <source>
        <dbReference type="SAM" id="SignalP"/>
    </source>
</evidence>
<evidence type="ECO:0000313" key="4">
    <source>
        <dbReference type="EMBL" id="MBF6058066.1"/>
    </source>
</evidence>
<dbReference type="PANTHER" id="PTHR30006:SF15">
    <property type="entry name" value="IRON-UTILIZATION PERIPLASMIC PROTEIN"/>
    <property type="match status" value="1"/>
</dbReference>
<dbReference type="InterPro" id="IPR026045">
    <property type="entry name" value="Ferric-bd"/>
</dbReference>
<dbReference type="SUPFAM" id="SSF53850">
    <property type="entry name" value="Periplasmic binding protein-like II"/>
    <property type="match status" value="1"/>
</dbReference>
<name>A0ABS0C1G7_9GAMM</name>
<evidence type="ECO:0000256" key="2">
    <source>
        <dbReference type="ARBA" id="ARBA00022729"/>
    </source>
</evidence>
<gene>
    <name evidence="4" type="ORF">H8792_006890</name>
</gene>
<dbReference type="EMBL" id="JACBGI020000010">
    <property type="protein sequence ID" value="MBF6058066.1"/>
    <property type="molecule type" value="Genomic_DNA"/>
</dbReference>
<sequence length="345" mass="38153">MLHNIFSKWITAGLAVVLLTPATALVTSSGALAAENKLVIYSARKEHLLKPLLDEFTKETGIETLLYTGKDSALIERVKAEGDKTDADILMMADAGNLGYAAEQDLFAKLDSQTVRERIPAHLRDDQDRWTGLSVRARTLVYSTERVNPKDLSGYQDLADPKWQGKLCLRTSKKVYNKSLVASLISHYGEDQAEKIVTGWVNNLAAKPYAKDSQVMDAILAGRCDVGIVNSYYFGRLVEKKPQVALALFWADQQGHGTHVNISGAGIIKSSDQAANARTLIEWLTQNKAQSLYAEVNQEYPADPQIPPSKTVASWGKFKADDLSLSEVVRLQQQAVRLMQKVGYR</sequence>
<keyword evidence="2 3" id="KW-0732">Signal</keyword>
<feature type="chain" id="PRO_5045401229" evidence="3">
    <location>
        <begin position="34"/>
        <end position="345"/>
    </location>
</feature>
<comment type="caution">
    <text evidence="4">The sequence shown here is derived from an EMBL/GenBank/DDBJ whole genome shotgun (WGS) entry which is preliminary data.</text>
</comment>
<feature type="signal peptide" evidence="3">
    <location>
        <begin position="1"/>
        <end position="33"/>
    </location>
</feature>
<evidence type="ECO:0000313" key="5">
    <source>
        <dbReference type="Proteomes" id="UP001193680"/>
    </source>
</evidence>
<organism evidence="4 5">
    <name type="scientific">Thiomicrorhabdus heinhorstiae</name>
    <dbReference type="NCBI Taxonomy" id="2748010"/>
    <lineage>
        <taxon>Bacteria</taxon>
        <taxon>Pseudomonadati</taxon>
        <taxon>Pseudomonadota</taxon>
        <taxon>Gammaproteobacteria</taxon>
        <taxon>Thiotrichales</taxon>
        <taxon>Piscirickettsiaceae</taxon>
        <taxon>Thiomicrorhabdus</taxon>
    </lineage>
</organism>
<proteinExistence type="inferred from homology"/>
<evidence type="ECO:0000256" key="1">
    <source>
        <dbReference type="ARBA" id="ARBA00008520"/>
    </source>
</evidence>
<dbReference type="Pfam" id="PF13343">
    <property type="entry name" value="SBP_bac_6"/>
    <property type="match status" value="1"/>
</dbReference>
<comment type="similarity">
    <text evidence="1">Belongs to the bacterial solute-binding protein 1 family.</text>
</comment>